<evidence type="ECO:0000256" key="5">
    <source>
        <dbReference type="ARBA" id="ARBA00022692"/>
    </source>
</evidence>
<name>Q18077_CAEEL</name>
<dbReference type="Reactome" id="R-CEL-2672351">
    <property type="pathway name" value="Stimuli-sensing channels"/>
</dbReference>
<dbReference type="GO" id="GO:0015280">
    <property type="term" value="F:ligand-gated sodium channel activity"/>
    <property type="evidence" value="ECO:0000318"/>
    <property type="project" value="GO_Central"/>
</dbReference>
<feature type="region of interest" description="Disordered" evidence="14">
    <location>
        <begin position="1"/>
        <end position="20"/>
    </location>
</feature>
<dbReference type="CTD" id="182767"/>
<evidence type="ECO:0000256" key="2">
    <source>
        <dbReference type="ARBA" id="ARBA00007193"/>
    </source>
</evidence>
<dbReference type="WormBase" id="C18B2.6">
    <property type="protein sequence ID" value="CE52326"/>
    <property type="gene ID" value="WBGene00015957"/>
    <property type="gene designation" value="del-9"/>
</dbReference>
<keyword evidence="9 15" id="KW-0472">Membrane</keyword>
<evidence type="ECO:0000256" key="9">
    <source>
        <dbReference type="ARBA" id="ARBA00023136"/>
    </source>
</evidence>
<dbReference type="PANTHER" id="PTHR11690">
    <property type="entry name" value="AMILORIDE-SENSITIVE SODIUM CHANNEL-RELATED"/>
    <property type="match status" value="1"/>
</dbReference>
<keyword evidence="17" id="KW-1185">Reference proteome</keyword>
<keyword evidence="3 13" id="KW-0813">Transport</keyword>
<sequence>MYMNGNFPETTVVRSHSLTQSQSLSDSAESAIRRLKKENHCLKKTLSRRWSGRSRASTRSHDPTDASSLSDSSDDNDDSLYLLRETSTLHGLRDVMLSSSGRLRMVWVLIVILALFMTFQGCYQIMDEYSMRRIVVSYFIQEAQSIWVPDVVVCPYNRLNRSFIEANNVSFELAQFLELSFPSMDLPFENIQQQQEEIISKIDTLDFQIEILLEQNNMTYAQFLRKASLNCEAFFEDSRRCANTTEIMTSAGKCFRMAGIKQEIAGFGNGDRYVIDLPEEYYNPGINQMINSGVIIKLAERGQGIDNDLTFLPAGVHAIMPLLGTQFEFMNDPPRYECEEDPHGNYSRVHCFEDCLTLDAQQTCQCSPAAAQNPAYPDKLCTATQLYHCFFTKLFPEDSNLSKAIVDACKKECKAPCHAWNYNKQVSYSSIPSEASKKLLPREEWEKMKRKIILDIYYSELDYTIIKHVIAMPLSSLIAQIGGQFSLFAGGSLISLCQIVIYSVRYVMHKFCGLKSQRRRCRETREAHEARQRRDMRRRRRNSTSHSRSTPKPHNGNGNGKVVNVEMVTTHTSETTPPI</sequence>
<evidence type="ECO:0000256" key="11">
    <source>
        <dbReference type="ARBA" id="ARBA00023201"/>
    </source>
</evidence>
<evidence type="ECO:0000313" key="16">
    <source>
        <dbReference type="EMBL" id="CCD65078.2"/>
    </source>
</evidence>
<dbReference type="HOGENOM" id="CLU_030597_0_0_1"/>
<dbReference type="PRINTS" id="PR01078">
    <property type="entry name" value="AMINACHANNEL"/>
</dbReference>
<keyword evidence="5 13" id="KW-0812">Transmembrane</keyword>
<dbReference type="Proteomes" id="UP000001940">
    <property type="component" value="Chromosome X"/>
</dbReference>
<comment type="similarity">
    <text evidence="2 13">Belongs to the amiloride-sensitive sodium channel (TC 1.A.6) family.</text>
</comment>
<keyword evidence="10" id="KW-0325">Glycoprotein</keyword>
<dbReference type="PIR" id="T15552">
    <property type="entry name" value="T15552"/>
</dbReference>
<dbReference type="AGR" id="WB:WBGene00015957"/>
<comment type="subcellular location">
    <subcellularLocation>
        <location evidence="1">Membrane</location>
        <topology evidence="1">Multi-pass membrane protein</topology>
    </subcellularLocation>
</comment>
<dbReference type="GeneID" id="182767"/>
<dbReference type="SMR" id="Q18077"/>
<evidence type="ECO:0000256" key="7">
    <source>
        <dbReference type="ARBA" id="ARBA00023053"/>
    </source>
</evidence>
<dbReference type="PaxDb" id="6239-C18B2.6"/>
<keyword evidence="11 13" id="KW-0739">Sodium transport</keyword>
<keyword evidence="6 15" id="KW-1133">Transmembrane helix</keyword>
<accession>Q18077</accession>
<gene>
    <name evidence="16 18" type="primary">del-9</name>
    <name evidence="18" type="ORF">C18B2.6</name>
    <name evidence="16" type="ORF">CELE_C18B2.6</name>
</gene>
<evidence type="ECO:0000256" key="12">
    <source>
        <dbReference type="ARBA" id="ARBA00023303"/>
    </source>
</evidence>
<dbReference type="InParanoid" id="Q18077"/>
<dbReference type="PANTHER" id="PTHR11690:SF244">
    <property type="entry name" value="DEGENERIN LIKE"/>
    <property type="match status" value="1"/>
</dbReference>
<dbReference type="InterPro" id="IPR001873">
    <property type="entry name" value="ENaC"/>
</dbReference>
<dbReference type="STRING" id="6239.C18B2.6.1"/>
<evidence type="ECO:0000313" key="18">
    <source>
        <dbReference type="WormBase" id="C18B2.6"/>
    </source>
</evidence>
<evidence type="ECO:0000256" key="15">
    <source>
        <dbReference type="SAM" id="Phobius"/>
    </source>
</evidence>
<keyword evidence="7" id="KW-0915">Sodium</keyword>
<keyword evidence="8 13" id="KW-0406">Ion transport</keyword>
<dbReference type="EMBL" id="BX284606">
    <property type="protein sequence ID" value="CCD65078.2"/>
    <property type="molecule type" value="Genomic_DNA"/>
</dbReference>
<dbReference type="GO" id="GO:0005886">
    <property type="term" value="C:plasma membrane"/>
    <property type="evidence" value="ECO:0000318"/>
    <property type="project" value="GO_Central"/>
</dbReference>
<dbReference type="UCSC" id="C18B2.6">
    <property type="organism name" value="c. elegans"/>
</dbReference>
<organism evidence="16 17">
    <name type="scientific">Caenorhabditis elegans</name>
    <dbReference type="NCBI Taxonomy" id="6239"/>
    <lineage>
        <taxon>Eukaryota</taxon>
        <taxon>Metazoa</taxon>
        <taxon>Ecdysozoa</taxon>
        <taxon>Nematoda</taxon>
        <taxon>Chromadorea</taxon>
        <taxon>Rhabditida</taxon>
        <taxon>Rhabditina</taxon>
        <taxon>Rhabditomorpha</taxon>
        <taxon>Rhabditoidea</taxon>
        <taxon>Rhabditidae</taxon>
        <taxon>Peloderinae</taxon>
        <taxon>Caenorhabditis</taxon>
    </lineage>
</organism>
<reference evidence="16 17" key="1">
    <citation type="journal article" date="1998" name="Science">
        <title>Genome sequence of the nematode C. elegans: a platform for investigating biology.</title>
        <authorList>
            <consortium name="The C. elegans sequencing consortium"/>
            <person name="Sulson J.E."/>
            <person name="Waterston R."/>
        </authorList>
    </citation>
    <scope>NUCLEOTIDE SEQUENCE [LARGE SCALE GENOMIC DNA]</scope>
    <source>
        <strain evidence="16 17">Bristol N2</strain>
    </source>
</reference>
<evidence type="ECO:0000256" key="8">
    <source>
        <dbReference type="ARBA" id="ARBA00023065"/>
    </source>
</evidence>
<feature type="region of interest" description="Disordered" evidence="14">
    <location>
        <begin position="46"/>
        <end position="75"/>
    </location>
</feature>
<dbReference type="Gene3D" id="1.10.287.770">
    <property type="entry name" value="YojJ-like"/>
    <property type="match status" value="1"/>
</dbReference>
<dbReference type="AlphaFoldDB" id="Q18077"/>
<evidence type="ECO:0000256" key="4">
    <source>
        <dbReference type="ARBA" id="ARBA00022461"/>
    </source>
</evidence>
<feature type="region of interest" description="Disordered" evidence="14">
    <location>
        <begin position="522"/>
        <end position="564"/>
    </location>
</feature>
<dbReference type="RefSeq" id="NP_508622.2">
    <property type="nucleotide sequence ID" value="NM_076221.3"/>
</dbReference>
<evidence type="ECO:0000256" key="14">
    <source>
        <dbReference type="SAM" id="MobiDB-lite"/>
    </source>
</evidence>
<dbReference type="OrthoDB" id="5874059at2759"/>
<keyword evidence="12 13" id="KW-0407">Ion channel</keyword>
<evidence type="ECO:0000256" key="6">
    <source>
        <dbReference type="ARBA" id="ARBA00022989"/>
    </source>
</evidence>
<dbReference type="GO" id="GO:0035725">
    <property type="term" value="P:sodium ion transmembrane transport"/>
    <property type="evidence" value="ECO:0000318"/>
    <property type="project" value="GO_Central"/>
</dbReference>
<protein>
    <submittedName>
        <fullName evidence="16">DEgenerin Like</fullName>
    </submittedName>
</protein>
<feature type="compositionally biased region" description="Basic and acidic residues" evidence="14">
    <location>
        <begin position="523"/>
        <end position="533"/>
    </location>
</feature>
<keyword evidence="4 13" id="KW-0894">Sodium channel</keyword>
<evidence type="ECO:0000256" key="3">
    <source>
        <dbReference type="ARBA" id="ARBA00022448"/>
    </source>
</evidence>
<feature type="transmembrane region" description="Helical" evidence="15">
    <location>
        <begin position="106"/>
        <end position="126"/>
    </location>
</feature>
<feature type="compositionally biased region" description="Polar residues" evidence="14">
    <location>
        <begin position="7"/>
        <end position="20"/>
    </location>
</feature>
<dbReference type="Pfam" id="PF00858">
    <property type="entry name" value="ASC"/>
    <property type="match status" value="1"/>
</dbReference>
<feature type="compositionally biased region" description="Basic residues" evidence="14">
    <location>
        <begin position="46"/>
        <end position="58"/>
    </location>
</feature>
<dbReference type="KEGG" id="cel:CELE_C18B2.6"/>
<dbReference type="Bgee" id="WBGene00015957">
    <property type="expression patterns" value="Expressed in larva and 2 other cell types or tissues"/>
</dbReference>
<evidence type="ECO:0000256" key="13">
    <source>
        <dbReference type="RuleBase" id="RU000679"/>
    </source>
</evidence>
<dbReference type="PhylomeDB" id="Q18077"/>
<feature type="compositionally biased region" description="Basic residues" evidence="14">
    <location>
        <begin position="534"/>
        <end position="543"/>
    </location>
</feature>
<evidence type="ECO:0000256" key="1">
    <source>
        <dbReference type="ARBA" id="ARBA00004141"/>
    </source>
</evidence>
<dbReference type="eggNOG" id="KOG4294">
    <property type="taxonomic scope" value="Eukaryota"/>
</dbReference>
<evidence type="ECO:0000313" key="17">
    <source>
        <dbReference type="Proteomes" id="UP000001940"/>
    </source>
</evidence>
<proteinExistence type="inferred from homology"/>
<evidence type="ECO:0000256" key="10">
    <source>
        <dbReference type="ARBA" id="ARBA00023180"/>
    </source>
</evidence>